<dbReference type="FunFam" id="3.30.70.890:FF:000005">
    <property type="entry name" value="Diphosphomevalonate decarboxylase"/>
    <property type="match status" value="1"/>
</dbReference>
<evidence type="ECO:0000259" key="16">
    <source>
        <dbReference type="Pfam" id="PF22700"/>
    </source>
</evidence>
<feature type="domain" description="Diphosphomevalonate decarboxylase-like N-terminal" evidence="16">
    <location>
        <begin position="13"/>
        <end position="184"/>
    </location>
</feature>
<dbReference type="GO" id="GO:0016126">
    <property type="term" value="P:sterol biosynthetic process"/>
    <property type="evidence" value="ECO:0007669"/>
    <property type="project" value="UniProtKB-KW"/>
</dbReference>
<dbReference type="STRING" id="45235.A0A2K3Q6S1"/>
<comment type="similarity">
    <text evidence="2">Belongs to the diphosphomevalonate decarboxylase family.</text>
</comment>
<dbReference type="InterPro" id="IPR029765">
    <property type="entry name" value="Mev_diP_decarb"/>
</dbReference>
<dbReference type="EC" id="4.1.1.33" evidence="3"/>
<dbReference type="NCBIfam" id="TIGR01240">
    <property type="entry name" value="mevDPdecarb"/>
    <property type="match status" value="1"/>
</dbReference>
<reference evidence="17 18" key="1">
    <citation type="submission" date="2017-08" db="EMBL/GenBank/DDBJ databases">
        <title>Harnessing the power of phylogenomics to disentangle the directionality and signatures of interkingdom host jumping in the parasitic fungal genus Tolypocladium.</title>
        <authorList>
            <person name="Quandt C.A."/>
            <person name="Patterson W."/>
            <person name="Spatafora J.W."/>
        </authorList>
    </citation>
    <scope>NUCLEOTIDE SEQUENCE [LARGE SCALE GENOMIC DNA]</scope>
    <source>
        <strain evidence="17 18">CBS 113982</strain>
    </source>
</reference>
<dbReference type="OrthoDB" id="364779at2759"/>
<dbReference type="Pfam" id="PF18376">
    <property type="entry name" value="MDD_C"/>
    <property type="match status" value="1"/>
</dbReference>
<dbReference type="GO" id="GO:0005524">
    <property type="term" value="F:ATP binding"/>
    <property type="evidence" value="ECO:0007669"/>
    <property type="project" value="UniProtKB-KW"/>
</dbReference>
<keyword evidence="5" id="KW-0547">Nucleotide-binding</keyword>
<evidence type="ECO:0000256" key="9">
    <source>
        <dbReference type="ARBA" id="ARBA00023098"/>
    </source>
</evidence>
<dbReference type="InterPro" id="IPR014721">
    <property type="entry name" value="Ribsml_uS5_D2-typ_fold_subgr"/>
</dbReference>
<keyword evidence="9" id="KW-0443">Lipid metabolism</keyword>
<keyword evidence="6" id="KW-0067">ATP-binding</keyword>
<evidence type="ECO:0000256" key="12">
    <source>
        <dbReference type="ARBA" id="ARBA00023239"/>
    </source>
</evidence>
<dbReference type="EMBL" id="NRSZ01001120">
    <property type="protein sequence ID" value="PNY23270.1"/>
    <property type="molecule type" value="Genomic_DNA"/>
</dbReference>
<evidence type="ECO:0000256" key="7">
    <source>
        <dbReference type="ARBA" id="ARBA00022955"/>
    </source>
</evidence>
<evidence type="ECO:0000256" key="3">
    <source>
        <dbReference type="ARBA" id="ARBA00012296"/>
    </source>
</evidence>
<evidence type="ECO:0000259" key="15">
    <source>
        <dbReference type="Pfam" id="PF18376"/>
    </source>
</evidence>
<evidence type="ECO:0000256" key="1">
    <source>
        <dbReference type="ARBA" id="ARBA00005055"/>
    </source>
</evidence>
<dbReference type="InterPro" id="IPR041431">
    <property type="entry name" value="Mvd1_C"/>
</dbReference>
<evidence type="ECO:0000256" key="11">
    <source>
        <dbReference type="ARBA" id="ARBA00023221"/>
    </source>
</evidence>
<dbReference type="InterPro" id="IPR053859">
    <property type="entry name" value="MVD-like_N"/>
</dbReference>
<evidence type="ECO:0000313" key="17">
    <source>
        <dbReference type="EMBL" id="PNY23270.1"/>
    </source>
</evidence>
<evidence type="ECO:0000256" key="5">
    <source>
        <dbReference type="ARBA" id="ARBA00022741"/>
    </source>
</evidence>
<feature type="domain" description="Mvd1 C-terminal" evidence="15">
    <location>
        <begin position="198"/>
        <end position="375"/>
    </location>
</feature>
<keyword evidence="10" id="KW-1207">Sterol metabolism</keyword>
<dbReference type="Gene3D" id="3.30.230.10">
    <property type="match status" value="1"/>
</dbReference>
<dbReference type="AlphaFoldDB" id="A0A2K3Q6S1"/>
<keyword evidence="11" id="KW-0753">Steroid metabolism</keyword>
<keyword evidence="12" id="KW-0456">Lyase</keyword>
<dbReference type="Pfam" id="PF04884">
    <property type="entry name" value="UVB_sens_prot"/>
    <property type="match status" value="1"/>
</dbReference>
<comment type="pathway">
    <text evidence="1">Isoprenoid biosynthesis; isopentenyl diphosphate biosynthesis via mevalonate pathway; isopentenyl diphosphate from (R)-mevalonate: step 3/3.</text>
</comment>
<protein>
    <recommendedName>
        <fullName evidence="3">diphosphomevalonate decarboxylase</fullName>
        <ecNumber evidence="3">4.1.1.33</ecNumber>
    </recommendedName>
</protein>
<keyword evidence="8" id="KW-0756">Sterol biosynthesis</keyword>
<comment type="catalytic activity">
    <reaction evidence="13">
        <text>(R)-5-diphosphomevalonate + ATP = isopentenyl diphosphate + ADP + phosphate + CO2</text>
        <dbReference type="Rhea" id="RHEA:23732"/>
        <dbReference type="ChEBI" id="CHEBI:16526"/>
        <dbReference type="ChEBI" id="CHEBI:30616"/>
        <dbReference type="ChEBI" id="CHEBI:43474"/>
        <dbReference type="ChEBI" id="CHEBI:57557"/>
        <dbReference type="ChEBI" id="CHEBI:128769"/>
        <dbReference type="ChEBI" id="CHEBI:456216"/>
        <dbReference type="EC" id="4.1.1.33"/>
    </reaction>
    <physiologicalReaction direction="left-to-right" evidence="13">
        <dbReference type="Rhea" id="RHEA:23733"/>
    </physiologicalReaction>
</comment>
<evidence type="ECO:0000256" key="2">
    <source>
        <dbReference type="ARBA" id="ARBA00008831"/>
    </source>
</evidence>
<dbReference type="GO" id="GO:0005829">
    <property type="term" value="C:cytosol"/>
    <property type="evidence" value="ECO:0007669"/>
    <property type="project" value="InterPro"/>
</dbReference>
<dbReference type="GO" id="GO:0004163">
    <property type="term" value="F:diphosphomevalonate decarboxylase activity"/>
    <property type="evidence" value="ECO:0007669"/>
    <property type="project" value="UniProtKB-EC"/>
</dbReference>
<keyword evidence="4" id="KW-0444">Lipid biosynthesis</keyword>
<dbReference type="FunFam" id="3.30.230.10:FF:000018">
    <property type="entry name" value="Diphosphomevalonate decarboxylase"/>
    <property type="match status" value="1"/>
</dbReference>
<evidence type="ECO:0000256" key="10">
    <source>
        <dbReference type="ARBA" id="ARBA00023166"/>
    </source>
</evidence>
<organism evidence="17 18">
    <name type="scientific">Tolypocladium capitatum</name>
    <dbReference type="NCBI Taxonomy" id="45235"/>
    <lineage>
        <taxon>Eukaryota</taxon>
        <taxon>Fungi</taxon>
        <taxon>Dikarya</taxon>
        <taxon>Ascomycota</taxon>
        <taxon>Pezizomycotina</taxon>
        <taxon>Sordariomycetes</taxon>
        <taxon>Hypocreomycetidae</taxon>
        <taxon>Hypocreales</taxon>
        <taxon>Ophiocordycipitaceae</taxon>
        <taxon>Tolypocladium</taxon>
    </lineage>
</organism>
<evidence type="ECO:0000256" key="6">
    <source>
        <dbReference type="ARBA" id="ARBA00022840"/>
    </source>
</evidence>
<dbReference type="InterPro" id="IPR020568">
    <property type="entry name" value="Ribosomal_Su5_D2-typ_SF"/>
</dbReference>
<comment type="caution">
    <text evidence="17">The sequence shown here is derived from an EMBL/GenBank/DDBJ whole genome shotgun (WGS) entry which is preliminary data.</text>
</comment>
<dbReference type="Proteomes" id="UP000236621">
    <property type="component" value="Unassembled WGS sequence"/>
</dbReference>
<dbReference type="GO" id="GO:0019287">
    <property type="term" value="P:isopentenyl diphosphate biosynthetic process, mevalonate pathway"/>
    <property type="evidence" value="ECO:0007669"/>
    <property type="project" value="InterPro"/>
</dbReference>
<accession>A0A2K3Q6S1</accession>
<dbReference type="Gene3D" id="3.30.70.890">
    <property type="entry name" value="GHMP kinase, C-terminal domain"/>
    <property type="match status" value="1"/>
</dbReference>
<dbReference type="PANTHER" id="PTHR10977">
    <property type="entry name" value="DIPHOSPHOMEVALONATE DECARBOXYLASE"/>
    <property type="match status" value="1"/>
</dbReference>
<dbReference type="InterPro" id="IPR036554">
    <property type="entry name" value="GHMP_kinase_C_sf"/>
</dbReference>
<proteinExistence type="inferred from homology"/>
<feature type="domain" description="Protein root UVB sensitive/RUS" evidence="14">
    <location>
        <begin position="576"/>
        <end position="811"/>
    </location>
</feature>
<dbReference type="SUPFAM" id="SSF54211">
    <property type="entry name" value="Ribosomal protein S5 domain 2-like"/>
    <property type="match status" value="1"/>
</dbReference>
<gene>
    <name evidence="17" type="ORF">TCAP_06785</name>
</gene>
<keyword evidence="18" id="KW-1185">Reference proteome</keyword>
<keyword evidence="7" id="KW-0752">Steroid biosynthesis</keyword>
<dbReference type="InterPro" id="IPR054549">
    <property type="entry name" value="UVB_sens_RUS_dom"/>
</dbReference>
<evidence type="ECO:0000256" key="13">
    <source>
        <dbReference type="ARBA" id="ARBA00048416"/>
    </source>
</evidence>
<sequence length="988" mass="107488">MADNKVYRASTTAPVNIAVVKYWGKRDPKLNLPTNSSISVTLSQADLRTLTTASCAACFADGDSLTLNGELSDVSGARIQACFRELRARRAVLETADPSLPKLSRMALKLVSENNFPTAAGLASSAAGFAALVQAIANLYELPDSPAQLSLVARQGSGSACRSLFGGYVAWRMGDKEDGSDSMADLVAPASHWPNMRALILVVSAAKKGVSSTSGMQQTVATSGLFRQRISNIVPTNMAAMEQAIKTRDFAKFAEVTMRDSNSFHACCADTYPPIFYLNDVSKAAIRAVESINAKAGKAIAAYTFDAGPNCVVYYLDEEAPTVLGTFSSVLGSGVTGWKEGSAGIRSSVELEDGIASALRDGVSRVIMTSVGEGPLKTQQYLIGEDGQPVRSRCGVANLLQLGELSSVTALRRMLPLLLPQATPRVHTPATSIAVATTLANFTSLFTSTAIFTSPSFPTAPNPLFGRASSWPRPSIHVPGNTTAVSCVETCRMERLQRHGRFELTNLYPDAAYATGDPYTTEVDHGIADLVNSGSEIEVVETTKGGVVSRLWLHSSNHRVTPIPYTDGRFNIFHRSLRGWRKVLFNAFLPVGYPTSVSSDYVAYQTYDSLQAFFSTITSLLANRALLQGLGVGDANSSATFAMLLTILKDAMSRVATIVFAHRFGLSIEPEAKRYRFLADLFNDTAFFLELYSPYFGSWGKVVALCTGEALRAICGVAAGASKAALSLHFAKQDNLSELNAKEASQETAVGLIGLLVGTIVVRVVEDHRAVVYLMMALVFAHLWMNYKGVRCVEMNTLNKQRATILFDWYMNCMEVWTPKTVAEEERILFWDGIIRNANDEPVCRIDFAKSYVDAMGPARSRKEVIVVDGPLHTRFIRPYAPGRLAQIKILMWDVAEAKHVILAWFTAMENAWFMEKGVPYGNARKPDSDRPSDNGGQTRIIDRVNCSARDELLWDKLGVKSWDLETGVLETGGAARLNVRVTRKKAE</sequence>
<dbReference type="Pfam" id="PF22700">
    <property type="entry name" value="MVD-like_N"/>
    <property type="match status" value="1"/>
</dbReference>
<dbReference type="PANTHER" id="PTHR10977:SF3">
    <property type="entry name" value="DIPHOSPHOMEVALONATE DECARBOXYLASE"/>
    <property type="match status" value="1"/>
</dbReference>
<dbReference type="SUPFAM" id="SSF55060">
    <property type="entry name" value="GHMP Kinase, C-terminal domain"/>
    <property type="match status" value="1"/>
</dbReference>
<evidence type="ECO:0000256" key="8">
    <source>
        <dbReference type="ARBA" id="ARBA00023011"/>
    </source>
</evidence>
<evidence type="ECO:0000313" key="18">
    <source>
        <dbReference type="Proteomes" id="UP000236621"/>
    </source>
</evidence>
<evidence type="ECO:0000256" key="4">
    <source>
        <dbReference type="ARBA" id="ARBA00022516"/>
    </source>
</evidence>
<name>A0A2K3Q6S1_9HYPO</name>
<evidence type="ECO:0000259" key="14">
    <source>
        <dbReference type="Pfam" id="PF04884"/>
    </source>
</evidence>